<dbReference type="PROSITE" id="PS51034">
    <property type="entry name" value="ZP_2"/>
    <property type="match status" value="1"/>
</dbReference>
<accession>A0A183UFG0</accession>
<evidence type="ECO:0000256" key="1">
    <source>
        <dbReference type="ARBA" id="ARBA00004251"/>
    </source>
</evidence>
<keyword evidence="6 8" id="KW-1133">Transmembrane helix</keyword>
<evidence type="ECO:0000256" key="3">
    <source>
        <dbReference type="ARBA" id="ARBA00022475"/>
    </source>
</evidence>
<keyword evidence="4 8" id="KW-0812">Transmembrane</keyword>
<reference evidence="10 11" key="2">
    <citation type="submission" date="2018-11" db="EMBL/GenBank/DDBJ databases">
        <authorList>
            <consortium name="Pathogen Informatics"/>
        </authorList>
    </citation>
    <scope>NUCLEOTIDE SEQUENCE [LARGE SCALE GENOMIC DNA]</scope>
</reference>
<evidence type="ECO:0000313" key="11">
    <source>
        <dbReference type="Proteomes" id="UP000050794"/>
    </source>
</evidence>
<dbReference type="InterPro" id="IPR051962">
    <property type="entry name" value="Cuticlin"/>
</dbReference>
<evidence type="ECO:0000313" key="12">
    <source>
        <dbReference type="WBParaSite" id="TCNE_0000723001-mRNA-1"/>
    </source>
</evidence>
<evidence type="ECO:0000256" key="4">
    <source>
        <dbReference type="ARBA" id="ARBA00022692"/>
    </source>
</evidence>
<evidence type="ECO:0000313" key="10">
    <source>
        <dbReference type="EMBL" id="VDM38551.1"/>
    </source>
</evidence>
<dbReference type="Proteomes" id="UP000050794">
    <property type="component" value="Unassembled WGS sequence"/>
</dbReference>
<evidence type="ECO:0000256" key="5">
    <source>
        <dbReference type="ARBA" id="ARBA00022729"/>
    </source>
</evidence>
<dbReference type="GO" id="GO:0042302">
    <property type="term" value="F:structural constituent of cuticle"/>
    <property type="evidence" value="ECO:0007669"/>
    <property type="project" value="UniProtKB-KW"/>
</dbReference>
<evidence type="ECO:0000256" key="7">
    <source>
        <dbReference type="ARBA" id="ARBA00023136"/>
    </source>
</evidence>
<dbReference type="SMART" id="SM00241">
    <property type="entry name" value="ZP"/>
    <property type="match status" value="1"/>
</dbReference>
<name>A0A183UFG0_TOXCA</name>
<keyword evidence="2" id="KW-0193">Cuticle</keyword>
<dbReference type="Pfam" id="PF25057">
    <property type="entry name" value="CUT_N"/>
    <property type="match status" value="2"/>
</dbReference>
<organism evidence="11 12">
    <name type="scientific">Toxocara canis</name>
    <name type="common">Canine roundworm</name>
    <dbReference type="NCBI Taxonomy" id="6265"/>
    <lineage>
        <taxon>Eukaryota</taxon>
        <taxon>Metazoa</taxon>
        <taxon>Ecdysozoa</taxon>
        <taxon>Nematoda</taxon>
        <taxon>Chromadorea</taxon>
        <taxon>Rhabditida</taxon>
        <taxon>Spirurina</taxon>
        <taxon>Ascaridomorpha</taxon>
        <taxon>Ascaridoidea</taxon>
        <taxon>Toxocaridae</taxon>
        <taxon>Toxocara</taxon>
    </lineage>
</organism>
<evidence type="ECO:0000256" key="8">
    <source>
        <dbReference type="SAM" id="Phobius"/>
    </source>
</evidence>
<sequence>EASVQCEREYIHFSVNTQKPFRGKVFVKGEYTNEQCVRNFARANSGSGHTKEETTDSMLLRTSRLGGKGQYETMIGAGDQSQCPPCPVCKNGARMIRQAETGAGIDIKLGTCNAKRDRTISPPGIVVSFTIVVSFHENFVTKVDRAYRIQCAYAEVDKTVTTQIDVSMPQSTELMAKIDSPKCEYRIKGESGDAIKNVRVGDTIEHEWSCAGGVVGMYSMLVNSCYAEGGDHQKELVIDERGCSLDTFVIPTPEYDKSGMLAKARSLVFKFPDRTDIAFQCDILVCVRGEQNCDQLTPPKCDGIRQRRSPINASLSPAWRLHTKPLNVIDIDETLADDELAALNQQKSEPSSTVSVLAPFCVSLTNFGIIIASSTFFLTITSSTAFFLCFFKDPLRK</sequence>
<dbReference type="GO" id="GO:0005886">
    <property type="term" value="C:plasma membrane"/>
    <property type="evidence" value="ECO:0007669"/>
    <property type="project" value="UniProtKB-SubCell"/>
</dbReference>
<proteinExistence type="predicted"/>
<gene>
    <name evidence="10" type="ORF">TCNE_LOCUS7230</name>
</gene>
<keyword evidence="7 8" id="KW-0472">Membrane</keyword>
<dbReference type="Pfam" id="PF25301">
    <property type="entry name" value="CUT_C"/>
    <property type="match status" value="1"/>
</dbReference>
<dbReference type="InterPro" id="IPR057475">
    <property type="entry name" value="CUT_C"/>
</dbReference>
<evidence type="ECO:0000256" key="6">
    <source>
        <dbReference type="ARBA" id="ARBA00022989"/>
    </source>
</evidence>
<dbReference type="WBParaSite" id="TCNE_0000723001-mRNA-1">
    <property type="protein sequence ID" value="TCNE_0000723001-mRNA-1"/>
    <property type="gene ID" value="TCNE_0000723001"/>
</dbReference>
<protein>
    <submittedName>
        <fullName evidence="12">ZP domain-containing protein</fullName>
    </submittedName>
</protein>
<keyword evidence="5" id="KW-0732">Signal</keyword>
<dbReference type="PANTHER" id="PTHR22907:SF54">
    <property type="entry name" value="GH04558P"/>
    <property type="match status" value="1"/>
</dbReference>
<evidence type="ECO:0000256" key="2">
    <source>
        <dbReference type="ARBA" id="ARBA00022460"/>
    </source>
</evidence>
<dbReference type="EMBL" id="UYWY01019640">
    <property type="protein sequence ID" value="VDM38551.1"/>
    <property type="molecule type" value="Genomic_DNA"/>
</dbReference>
<dbReference type="InterPro" id="IPR001507">
    <property type="entry name" value="ZP_dom"/>
</dbReference>
<feature type="domain" description="ZP" evidence="9">
    <location>
        <begin position="5"/>
        <end position="300"/>
    </location>
</feature>
<reference evidence="12" key="1">
    <citation type="submission" date="2016-06" db="UniProtKB">
        <authorList>
            <consortium name="WormBaseParasite"/>
        </authorList>
    </citation>
    <scope>IDENTIFICATION</scope>
</reference>
<comment type="subcellular location">
    <subcellularLocation>
        <location evidence="1">Cell membrane</location>
        <topology evidence="1">Single-pass type I membrane protein</topology>
    </subcellularLocation>
</comment>
<keyword evidence="3" id="KW-1003">Cell membrane</keyword>
<dbReference type="PANTHER" id="PTHR22907">
    <property type="entry name" value="GH04558P"/>
    <property type="match status" value="1"/>
</dbReference>
<keyword evidence="11" id="KW-1185">Reference proteome</keyword>
<dbReference type="InterPro" id="IPR056953">
    <property type="entry name" value="CUT_N"/>
</dbReference>
<evidence type="ECO:0000259" key="9">
    <source>
        <dbReference type="PROSITE" id="PS51034"/>
    </source>
</evidence>
<dbReference type="AlphaFoldDB" id="A0A183UFG0"/>
<feature type="transmembrane region" description="Helical" evidence="8">
    <location>
        <begin position="367"/>
        <end position="391"/>
    </location>
</feature>